<evidence type="ECO:0000259" key="1">
    <source>
        <dbReference type="PROSITE" id="PS50404"/>
    </source>
</evidence>
<dbReference type="Gene3D" id="1.20.1050.10">
    <property type="match status" value="1"/>
</dbReference>
<dbReference type="SUPFAM" id="SSF52833">
    <property type="entry name" value="Thioredoxin-like"/>
    <property type="match status" value="1"/>
</dbReference>
<evidence type="ECO:0000313" key="3">
    <source>
        <dbReference type="Proteomes" id="UP000807469"/>
    </source>
</evidence>
<dbReference type="InterPro" id="IPR004045">
    <property type="entry name" value="Glutathione_S-Trfase_N"/>
</dbReference>
<gene>
    <name evidence="2" type="ORF">BDN70DRAFT_871766</name>
</gene>
<dbReference type="Gene3D" id="3.40.30.10">
    <property type="entry name" value="Glutaredoxin"/>
    <property type="match status" value="1"/>
</dbReference>
<keyword evidence="3" id="KW-1185">Reference proteome</keyword>
<comment type="caution">
    <text evidence="2">The sequence shown here is derived from an EMBL/GenBank/DDBJ whole genome shotgun (WGS) entry which is preliminary data.</text>
</comment>
<protein>
    <recommendedName>
        <fullName evidence="1">GST N-terminal domain-containing protein</fullName>
    </recommendedName>
</protein>
<dbReference type="CDD" id="cd03038">
    <property type="entry name" value="GST_N_etherase_LigE"/>
    <property type="match status" value="1"/>
</dbReference>
<feature type="domain" description="GST N-terminal" evidence="1">
    <location>
        <begin position="12"/>
        <end position="103"/>
    </location>
</feature>
<dbReference type="EMBL" id="MU155138">
    <property type="protein sequence ID" value="KAF9485071.1"/>
    <property type="molecule type" value="Genomic_DNA"/>
</dbReference>
<evidence type="ECO:0000313" key="2">
    <source>
        <dbReference type="EMBL" id="KAF9485071.1"/>
    </source>
</evidence>
<dbReference type="InterPro" id="IPR036249">
    <property type="entry name" value="Thioredoxin-like_sf"/>
</dbReference>
<dbReference type="PROSITE" id="PS50404">
    <property type="entry name" value="GST_NTER"/>
    <property type="match status" value="1"/>
</dbReference>
<proteinExistence type="predicted"/>
<dbReference type="InterPro" id="IPR054416">
    <property type="entry name" value="GST_UstS-like_C"/>
</dbReference>
<dbReference type="Proteomes" id="UP000807469">
    <property type="component" value="Unassembled WGS sequence"/>
</dbReference>
<organism evidence="2 3">
    <name type="scientific">Pholiota conissans</name>
    <dbReference type="NCBI Taxonomy" id="109636"/>
    <lineage>
        <taxon>Eukaryota</taxon>
        <taxon>Fungi</taxon>
        <taxon>Dikarya</taxon>
        <taxon>Basidiomycota</taxon>
        <taxon>Agaricomycotina</taxon>
        <taxon>Agaricomycetes</taxon>
        <taxon>Agaricomycetidae</taxon>
        <taxon>Agaricales</taxon>
        <taxon>Agaricineae</taxon>
        <taxon>Strophariaceae</taxon>
        <taxon>Pholiota</taxon>
    </lineage>
</organism>
<reference evidence="2" key="1">
    <citation type="submission" date="2020-11" db="EMBL/GenBank/DDBJ databases">
        <authorList>
            <consortium name="DOE Joint Genome Institute"/>
            <person name="Ahrendt S."/>
            <person name="Riley R."/>
            <person name="Andreopoulos W."/>
            <person name="Labutti K."/>
            <person name="Pangilinan J."/>
            <person name="Ruiz-Duenas F.J."/>
            <person name="Barrasa J.M."/>
            <person name="Sanchez-Garcia M."/>
            <person name="Camarero S."/>
            <person name="Miyauchi S."/>
            <person name="Serrano A."/>
            <person name="Linde D."/>
            <person name="Babiker R."/>
            <person name="Drula E."/>
            <person name="Ayuso-Fernandez I."/>
            <person name="Pacheco R."/>
            <person name="Padilla G."/>
            <person name="Ferreira P."/>
            <person name="Barriuso J."/>
            <person name="Kellner H."/>
            <person name="Castanera R."/>
            <person name="Alfaro M."/>
            <person name="Ramirez L."/>
            <person name="Pisabarro A.G."/>
            <person name="Kuo A."/>
            <person name="Tritt A."/>
            <person name="Lipzen A."/>
            <person name="He G."/>
            <person name="Yan M."/>
            <person name="Ng V."/>
            <person name="Cullen D."/>
            <person name="Martin F."/>
            <person name="Rosso M.-N."/>
            <person name="Henrissat B."/>
            <person name="Hibbett D."/>
            <person name="Martinez A.T."/>
            <person name="Grigoriev I.V."/>
        </authorList>
    </citation>
    <scope>NUCLEOTIDE SEQUENCE</scope>
    <source>
        <strain evidence="2">CIRM-BRFM 674</strain>
    </source>
</reference>
<sequence length="246" mass="28144">MDASKHILFYDIASRPPATTYAPNPWKTRYALNFKGVQYKTEWVELPDVTDTRKRLGVPANRKHWDGSDFNTLPVIHDLSTGEIVGDTYEIALYLDKAYPNGPTLFPPSTTALTMAFNKQIDAIFTNHVFLCVHGIPFNPESFEETKKSFLFRTRAEKWEDLNCEGEERVRKLESLKTALGEMVKIYRTGGPFLEDTPAYPDLIVGAWLQSYKATLPAKEWEDLLTWHGGLWAKIHKALDKYAEVK</sequence>
<accession>A0A9P5ZFR3</accession>
<dbReference type="AlphaFoldDB" id="A0A9P5ZFR3"/>
<dbReference type="Pfam" id="PF13409">
    <property type="entry name" value="GST_N_2"/>
    <property type="match status" value="1"/>
</dbReference>
<dbReference type="OrthoDB" id="4951845at2759"/>
<dbReference type="Pfam" id="PF22041">
    <property type="entry name" value="GST_C_7"/>
    <property type="match status" value="1"/>
</dbReference>
<name>A0A9P5ZFR3_9AGAR</name>